<sequence>MVLQVNSLNVGNFGWLREWCALRVSHPAVDQTDSRVVGLQHARGVIQAARFIEEKGQMGSVNGLNKAELLSP</sequence>
<reference evidence="2" key="1">
    <citation type="submission" date="2022-11" db="UniProtKB">
        <authorList>
            <consortium name="WormBaseParasite"/>
        </authorList>
    </citation>
    <scope>IDENTIFICATION</scope>
</reference>
<protein>
    <submittedName>
        <fullName evidence="2">Uncharacterized protein</fullName>
    </submittedName>
</protein>
<evidence type="ECO:0000313" key="1">
    <source>
        <dbReference type="Proteomes" id="UP000887565"/>
    </source>
</evidence>
<keyword evidence="1" id="KW-1185">Reference proteome</keyword>
<proteinExistence type="predicted"/>
<dbReference type="WBParaSite" id="nRc.2.0.1.t25892-RA">
    <property type="protein sequence ID" value="nRc.2.0.1.t25892-RA"/>
    <property type="gene ID" value="nRc.2.0.1.g25892"/>
</dbReference>
<dbReference type="AlphaFoldDB" id="A0A915JIH8"/>
<name>A0A915JIH8_ROMCU</name>
<dbReference type="Proteomes" id="UP000887565">
    <property type="component" value="Unplaced"/>
</dbReference>
<organism evidence="1 2">
    <name type="scientific">Romanomermis culicivorax</name>
    <name type="common">Nematode worm</name>
    <dbReference type="NCBI Taxonomy" id="13658"/>
    <lineage>
        <taxon>Eukaryota</taxon>
        <taxon>Metazoa</taxon>
        <taxon>Ecdysozoa</taxon>
        <taxon>Nematoda</taxon>
        <taxon>Enoplea</taxon>
        <taxon>Dorylaimia</taxon>
        <taxon>Mermithida</taxon>
        <taxon>Mermithoidea</taxon>
        <taxon>Mermithidae</taxon>
        <taxon>Romanomermis</taxon>
    </lineage>
</organism>
<evidence type="ECO:0000313" key="2">
    <source>
        <dbReference type="WBParaSite" id="nRc.2.0.1.t25892-RA"/>
    </source>
</evidence>
<accession>A0A915JIH8</accession>